<keyword evidence="5" id="KW-1185">Reference proteome</keyword>
<evidence type="ECO:0000256" key="1">
    <source>
        <dbReference type="SAM" id="MobiDB-lite"/>
    </source>
</evidence>
<accession>A0A081N4Y5</accession>
<gene>
    <name evidence="2" type="ORF">GZ77_14255</name>
    <name evidence="3" type="ORF">GZ77_14300</name>
    <name evidence="4" type="ORF">GZ77_14310</name>
</gene>
<sequence>MDSLPGSSALLRICFVRLEAKPDNRVLINQRTNGEFTLVNTGSHRFLRNPSCTFAPASEPSRAAIPSPSRVGSADHNQQNEVLNGHMISRLNPAALVPAVYASQPALPLAMQDSLPADG</sequence>
<feature type="region of interest" description="Disordered" evidence="1">
    <location>
        <begin position="57"/>
        <end position="76"/>
    </location>
</feature>
<dbReference type="AlphaFoldDB" id="A0A081N4Y5"/>
<evidence type="ECO:0000313" key="3">
    <source>
        <dbReference type="EMBL" id="KEQ13507.1"/>
    </source>
</evidence>
<reference evidence="4 5" key="1">
    <citation type="submission" date="2014-06" db="EMBL/GenBank/DDBJ databases">
        <title>Whole Genome Sequences of Three Symbiotic Endozoicomonas Bacteria.</title>
        <authorList>
            <person name="Neave M.J."/>
            <person name="Apprill A."/>
            <person name="Voolstra C.R."/>
        </authorList>
    </citation>
    <scope>NUCLEOTIDE SEQUENCE [LARGE SCALE GENOMIC DNA]</scope>
    <source>
        <strain evidence="4 5">LMG 24815</strain>
    </source>
</reference>
<dbReference type="EMBL" id="JOKG01000003">
    <property type="protein sequence ID" value="KEQ13507.1"/>
    <property type="molecule type" value="Genomic_DNA"/>
</dbReference>
<evidence type="ECO:0000313" key="4">
    <source>
        <dbReference type="EMBL" id="KEQ13508.1"/>
    </source>
</evidence>
<evidence type="ECO:0000313" key="2">
    <source>
        <dbReference type="EMBL" id="KEQ13506.1"/>
    </source>
</evidence>
<dbReference type="EMBL" id="JOKG01000003">
    <property type="protein sequence ID" value="KEQ13508.1"/>
    <property type="molecule type" value="Genomic_DNA"/>
</dbReference>
<dbReference type="EMBL" id="JOKG01000003">
    <property type="protein sequence ID" value="KEQ13506.1"/>
    <property type="molecule type" value="Genomic_DNA"/>
</dbReference>
<name>A0A081N4Y5_9GAMM</name>
<comment type="caution">
    <text evidence="4">The sequence shown here is derived from an EMBL/GenBank/DDBJ whole genome shotgun (WGS) entry which is preliminary data.</text>
</comment>
<protein>
    <submittedName>
        <fullName evidence="4">Uncharacterized protein</fullName>
    </submittedName>
</protein>
<evidence type="ECO:0000313" key="5">
    <source>
        <dbReference type="Proteomes" id="UP000028006"/>
    </source>
</evidence>
<dbReference type="Proteomes" id="UP000028006">
    <property type="component" value="Unassembled WGS sequence"/>
</dbReference>
<proteinExistence type="predicted"/>
<organism evidence="4 5">
    <name type="scientific">Endozoicomonas montiporae</name>
    <dbReference type="NCBI Taxonomy" id="1027273"/>
    <lineage>
        <taxon>Bacteria</taxon>
        <taxon>Pseudomonadati</taxon>
        <taxon>Pseudomonadota</taxon>
        <taxon>Gammaproteobacteria</taxon>
        <taxon>Oceanospirillales</taxon>
        <taxon>Endozoicomonadaceae</taxon>
        <taxon>Endozoicomonas</taxon>
    </lineage>
</organism>